<keyword evidence="6" id="KW-1185">Reference proteome</keyword>
<keyword evidence="3" id="KW-0949">S-adenosyl-L-methionine</keyword>
<dbReference type="HOGENOM" id="CLU_005533_1_3_1"/>
<dbReference type="Proteomes" id="UP000019471">
    <property type="component" value="Unassembled WGS sequence"/>
</dbReference>
<evidence type="ECO:0000256" key="3">
    <source>
        <dbReference type="ARBA" id="ARBA00022691"/>
    </source>
</evidence>
<name>W9X2G5_9EURO</name>
<accession>W9X2G5</accession>
<keyword evidence="2" id="KW-0808">Transferase</keyword>
<dbReference type="GeneID" id="19186101"/>
<dbReference type="eggNOG" id="ENOG502SIFT">
    <property type="taxonomic scope" value="Eukaryota"/>
</dbReference>
<dbReference type="Gene3D" id="3.40.50.150">
    <property type="entry name" value="Vaccinia Virus protein VP39"/>
    <property type="match status" value="1"/>
</dbReference>
<dbReference type="Gene3D" id="1.10.10.10">
    <property type="entry name" value="Winged helix-like DNA-binding domain superfamily/Winged helix DNA-binding domain"/>
    <property type="match status" value="1"/>
</dbReference>
<dbReference type="SUPFAM" id="SSF46785">
    <property type="entry name" value="Winged helix' DNA-binding domain"/>
    <property type="match status" value="1"/>
</dbReference>
<dbReference type="InterPro" id="IPR016461">
    <property type="entry name" value="COMT-like"/>
</dbReference>
<sequence>MASQSNPIIDISKEILLQANVLSECLQRHSITVPKDLAPGSVSQLWTTEVQEIHVLRSTIMSLTKRLDNLLEGPHGILHEYVSVNWEHGALYALLEWKVFPSIPLDGTPIHASQLAGITGLPSAKLLRLCRLVATAGILNEPAEGCFAHTAISEELVKDEGFRSWVGFQLFETRVASAHLSDSLLESRDFWGDDGSAFKHAWGVPMYAWHKLHPEKGARFAQAMESVSQSLDPGDGMIIDHLARFAASEPSKIKLMVIEVAGNGAFCRRIASFFPFIQFEVQNPSLEVLEQGESLLGAELRNSVRFRRRDTFAMRNTEEIELEKLGSNEFVRTSFLIRNTLWCMKDSEVTRLLQTFVPVLQSDAGASLLICDLVSPAWATFEPHLERIYRRRDVTLMTMHNAKQRTAKEWTDLFLGAHPQYQVRLRHQLRSLDCPA</sequence>
<dbReference type="GO" id="GO:0032259">
    <property type="term" value="P:methylation"/>
    <property type="evidence" value="ECO:0007669"/>
    <property type="project" value="UniProtKB-KW"/>
</dbReference>
<dbReference type="InterPro" id="IPR029063">
    <property type="entry name" value="SAM-dependent_MTases_sf"/>
</dbReference>
<reference evidence="5 6" key="1">
    <citation type="submission" date="2013-03" db="EMBL/GenBank/DDBJ databases">
        <title>The Genome Sequence of Cladophialophora psammophila CBS 110553.</title>
        <authorList>
            <consortium name="The Broad Institute Genomics Platform"/>
            <person name="Cuomo C."/>
            <person name="de Hoog S."/>
            <person name="Gorbushina A."/>
            <person name="Walker B."/>
            <person name="Young S.K."/>
            <person name="Zeng Q."/>
            <person name="Gargeya S."/>
            <person name="Fitzgerald M."/>
            <person name="Haas B."/>
            <person name="Abouelleil A."/>
            <person name="Allen A.W."/>
            <person name="Alvarado L."/>
            <person name="Arachchi H.M."/>
            <person name="Berlin A.M."/>
            <person name="Chapman S.B."/>
            <person name="Gainer-Dewar J."/>
            <person name="Goldberg J."/>
            <person name="Griggs A."/>
            <person name="Gujja S."/>
            <person name="Hansen M."/>
            <person name="Howarth C."/>
            <person name="Imamovic A."/>
            <person name="Ireland A."/>
            <person name="Larimer J."/>
            <person name="McCowan C."/>
            <person name="Murphy C."/>
            <person name="Pearson M."/>
            <person name="Poon T.W."/>
            <person name="Priest M."/>
            <person name="Roberts A."/>
            <person name="Saif S."/>
            <person name="Shea T."/>
            <person name="Sisk P."/>
            <person name="Sykes S."/>
            <person name="Wortman J."/>
            <person name="Nusbaum C."/>
            <person name="Birren B."/>
        </authorList>
    </citation>
    <scope>NUCLEOTIDE SEQUENCE [LARGE SCALE GENOMIC DNA]</scope>
    <source>
        <strain evidence="5 6">CBS 110553</strain>
    </source>
</reference>
<protein>
    <recommendedName>
        <fullName evidence="4">O-methyltransferase C-terminal domain-containing protein</fullName>
    </recommendedName>
</protein>
<evidence type="ECO:0000313" key="5">
    <source>
        <dbReference type="EMBL" id="EXJ74672.1"/>
    </source>
</evidence>
<dbReference type="OrthoDB" id="1606438at2759"/>
<dbReference type="Pfam" id="PF00891">
    <property type="entry name" value="Methyltransf_2"/>
    <property type="match status" value="1"/>
</dbReference>
<dbReference type="InterPro" id="IPR001077">
    <property type="entry name" value="COMT_C"/>
</dbReference>
<evidence type="ECO:0000259" key="4">
    <source>
        <dbReference type="Pfam" id="PF00891"/>
    </source>
</evidence>
<dbReference type="PANTHER" id="PTHR43712:SF12">
    <property type="entry name" value="STERIGMATOCYSTIN 8-O-METHYLTRANSFERASE"/>
    <property type="match status" value="1"/>
</dbReference>
<dbReference type="InterPro" id="IPR036390">
    <property type="entry name" value="WH_DNA-bd_sf"/>
</dbReference>
<evidence type="ECO:0000313" key="6">
    <source>
        <dbReference type="Proteomes" id="UP000019471"/>
    </source>
</evidence>
<organism evidence="5 6">
    <name type="scientific">Cladophialophora psammophila CBS 110553</name>
    <dbReference type="NCBI Taxonomy" id="1182543"/>
    <lineage>
        <taxon>Eukaryota</taxon>
        <taxon>Fungi</taxon>
        <taxon>Dikarya</taxon>
        <taxon>Ascomycota</taxon>
        <taxon>Pezizomycotina</taxon>
        <taxon>Eurotiomycetes</taxon>
        <taxon>Chaetothyriomycetidae</taxon>
        <taxon>Chaetothyriales</taxon>
        <taxon>Herpotrichiellaceae</taxon>
        <taxon>Cladophialophora</taxon>
    </lineage>
</organism>
<dbReference type="EMBL" id="AMGX01000002">
    <property type="protein sequence ID" value="EXJ74672.1"/>
    <property type="molecule type" value="Genomic_DNA"/>
</dbReference>
<evidence type="ECO:0000256" key="1">
    <source>
        <dbReference type="ARBA" id="ARBA00022603"/>
    </source>
</evidence>
<proteinExistence type="predicted"/>
<keyword evidence="1" id="KW-0489">Methyltransferase</keyword>
<dbReference type="InterPro" id="IPR036388">
    <property type="entry name" value="WH-like_DNA-bd_sf"/>
</dbReference>
<dbReference type="SUPFAM" id="SSF53335">
    <property type="entry name" value="S-adenosyl-L-methionine-dependent methyltransferases"/>
    <property type="match status" value="1"/>
</dbReference>
<feature type="domain" description="O-methyltransferase C-terminal" evidence="4">
    <location>
        <begin position="179"/>
        <end position="417"/>
    </location>
</feature>
<gene>
    <name evidence="5" type="ORF">A1O5_01365</name>
</gene>
<dbReference type="PANTHER" id="PTHR43712">
    <property type="entry name" value="PUTATIVE (AFU_ORTHOLOGUE AFUA_4G14580)-RELATED"/>
    <property type="match status" value="1"/>
</dbReference>
<dbReference type="PROSITE" id="PS51683">
    <property type="entry name" value="SAM_OMT_II"/>
    <property type="match status" value="1"/>
</dbReference>
<dbReference type="AlphaFoldDB" id="W9X2G5"/>
<dbReference type="GO" id="GO:0008171">
    <property type="term" value="F:O-methyltransferase activity"/>
    <property type="evidence" value="ECO:0007669"/>
    <property type="project" value="InterPro"/>
</dbReference>
<dbReference type="RefSeq" id="XP_007740174.1">
    <property type="nucleotide sequence ID" value="XM_007741984.1"/>
</dbReference>
<comment type="caution">
    <text evidence="5">The sequence shown here is derived from an EMBL/GenBank/DDBJ whole genome shotgun (WGS) entry which is preliminary data.</text>
</comment>
<evidence type="ECO:0000256" key="2">
    <source>
        <dbReference type="ARBA" id="ARBA00022679"/>
    </source>
</evidence>